<evidence type="ECO:0000256" key="3">
    <source>
        <dbReference type="ARBA" id="ARBA00023163"/>
    </source>
</evidence>
<evidence type="ECO:0000256" key="2">
    <source>
        <dbReference type="ARBA" id="ARBA00023125"/>
    </source>
</evidence>
<dbReference type="InterPro" id="IPR050109">
    <property type="entry name" value="HTH-type_TetR-like_transc_reg"/>
</dbReference>
<dbReference type="Pfam" id="PF00440">
    <property type="entry name" value="TetR_N"/>
    <property type="match status" value="1"/>
</dbReference>
<dbReference type="PANTHER" id="PTHR30055">
    <property type="entry name" value="HTH-TYPE TRANSCRIPTIONAL REGULATOR RUTR"/>
    <property type="match status" value="1"/>
</dbReference>
<evidence type="ECO:0000313" key="5">
    <source>
        <dbReference type="Proteomes" id="UP000199494"/>
    </source>
</evidence>
<dbReference type="PROSITE" id="PS50977">
    <property type="entry name" value="HTH_TETR_2"/>
    <property type="match status" value="1"/>
</dbReference>
<dbReference type="Proteomes" id="UP000199494">
    <property type="component" value="Unassembled WGS sequence"/>
</dbReference>
<dbReference type="InterPro" id="IPR009057">
    <property type="entry name" value="Homeodomain-like_sf"/>
</dbReference>
<dbReference type="InterPro" id="IPR001647">
    <property type="entry name" value="HTH_TetR"/>
</dbReference>
<proteinExistence type="predicted"/>
<keyword evidence="1" id="KW-0805">Transcription regulation</keyword>
<dbReference type="GO" id="GO:0000976">
    <property type="term" value="F:transcription cis-regulatory region binding"/>
    <property type="evidence" value="ECO:0007669"/>
    <property type="project" value="TreeGrafter"/>
</dbReference>
<dbReference type="AlphaFoldDB" id="A0A1G6ST76"/>
<dbReference type="SUPFAM" id="SSF48498">
    <property type="entry name" value="Tetracyclin repressor-like, C-terminal domain"/>
    <property type="match status" value="1"/>
</dbReference>
<evidence type="ECO:0000313" key="4">
    <source>
        <dbReference type="EMBL" id="SDD19436.1"/>
    </source>
</evidence>
<evidence type="ECO:0000256" key="1">
    <source>
        <dbReference type="ARBA" id="ARBA00023015"/>
    </source>
</evidence>
<dbReference type="SUPFAM" id="SSF46689">
    <property type="entry name" value="Homeodomain-like"/>
    <property type="match status" value="1"/>
</dbReference>
<keyword evidence="3" id="KW-0804">Transcription</keyword>
<organism evidence="4 5">
    <name type="scientific">Prauserella marina</name>
    <dbReference type="NCBI Taxonomy" id="530584"/>
    <lineage>
        <taxon>Bacteria</taxon>
        <taxon>Bacillati</taxon>
        <taxon>Actinomycetota</taxon>
        <taxon>Actinomycetes</taxon>
        <taxon>Pseudonocardiales</taxon>
        <taxon>Pseudonocardiaceae</taxon>
        <taxon>Prauserella</taxon>
    </lineage>
</organism>
<dbReference type="EMBL" id="FMZE01000006">
    <property type="protein sequence ID" value="SDD19436.1"/>
    <property type="molecule type" value="Genomic_DNA"/>
</dbReference>
<gene>
    <name evidence="4" type="ORF">SAMN05421630_106339</name>
</gene>
<dbReference type="GO" id="GO:0003700">
    <property type="term" value="F:DNA-binding transcription factor activity"/>
    <property type="evidence" value="ECO:0007669"/>
    <property type="project" value="TreeGrafter"/>
</dbReference>
<keyword evidence="5" id="KW-1185">Reference proteome</keyword>
<dbReference type="InterPro" id="IPR036271">
    <property type="entry name" value="Tet_transcr_reg_TetR-rel_C_sf"/>
</dbReference>
<dbReference type="STRING" id="530584.SAMN05421630_106339"/>
<dbReference type="Gene3D" id="1.10.357.10">
    <property type="entry name" value="Tetracycline Repressor, domain 2"/>
    <property type="match status" value="1"/>
</dbReference>
<accession>A0A1G6ST76</accession>
<protein>
    <submittedName>
        <fullName evidence="4">DNA-binding transcriptional regulator, AcrR family</fullName>
    </submittedName>
</protein>
<name>A0A1G6ST76_9PSEU</name>
<reference evidence="4 5" key="1">
    <citation type="submission" date="2016-10" db="EMBL/GenBank/DDBJ databases">
        <authorList>
            <person name="de Groot N.N."/>
        </authorList>
    </citation>
    <scope>NUCLEOTIDE SEQUENCE [LARGE SCALE GENOMIC DNA]</scope>
    <source>
        <strain evidence="4 5">CGMCC 4.5506</strain>
    </source>
</reference>
<sequence length="199" mass="20796">MNGGSITGVARPRSITDDRLIEAAQRVVAKVGPGFTLAKVAEEAGVAVGSVATRFGSKHGLLEAMSRAGTERAVELVRGVSADAESPCAALRTALLAVYSGLGDPETAANHLGQLGADIADPLLRELVGEHYAALERELTELVRDAAGTGWCGPSPRHAARVLLATANGSAIDWSIRPGGEFAIRLAEDVDSILRSWYR</sequence>
<keyword evidence="2 4" id="KW-0238">DNA-binding</keyword>
<dbReference type="PANTHER" id="PTHR30055:SF234">
    <property type="entry name" value="HTH-TYPE TRANSCRIPTIONAL REGULATOR BETI"/>
    <property type="match status" value="1"/>
</dbReference>